<accession>A0AAE1D5A4</accession>
<evidence type="ECO:0000313" key="2">
    <source>
        <dbReference type="EMBL" id="KAK3757847.1"/>
    </source>
</evidence>
<gene>
    <name evidence="2" type="ORF">RRG08_014403</name>
</gene>
<keyword evidence="3" id="KW-1185">Reference proteome</keyword>
<feature type="compositionally biased region" description="Polar residues" evidence="1">
    <location>
        <begin position="95"/>
        <end position="104"/>
    </location>
</feature>
<proteinExistence type="predicted"/>
<organism evidence="2 3">
    <name type="scientific">Elysia crispata</name>
    <name type="common">lettuce slug</name>
    <dbReference type="NCBI Taxonomy" id="231223"/>
    <lineage>
        <taxon>Eukaryota</taxon>
        <taxon>Metazoa</taxon>
        <taxon>Spiralia</taxon>
        <taxon>Lophotrochozoa</taxon>
        <taxon>Mollusca</taxon>
        <taxon>Gastropoda</taxon>
        <taxon>Heterobranchia</taxon>
        <taxon>Euthyneura</taxon>
        <taxon>Panpulmonata</taxon>
        <taxon>Sacoglossa</taxon>
        <taxon>Placobranchoidea</taxon>
        <taxon>Plakobranchidae</taxon>
        <taxon>Elysia</taxon>
    </lineage>
</organism>
<protein>
    <submittedName>
        <fullName evidence="2">Uncharacterized protein</fullName>
    </submittedName>
</protein>
<feature type="region of interest" description="Disordered" evidence="1">
    <location>
        <begin position="1"/>
        <end position="27"/>
    </location>
</feature>
<sequence>MLSNGSKSTRQTATTTTRGNLISRNDVNLQPDAVMPYGQIMASGPSMMLEKNLCSCCGETSSESSILRLSDQSGEVSSSSSIMCDQSDLECTRSSATNTISGLQPSRKKRGNRKIMVPK</sequence>
<dbReference type="EMBL" id="JAWDGP010005317">
    <property type="protein sequence ID" value="KAK3757847.1"/>
    <property type="molecule type" value="Genomic_DNA"/>
</dbReference>
<evidence type="ECO:0000313" key="3">
    <source>
        <dbReference type="Proteomes" id="UP001283361"/>
    </source>
</evidence>
<dbReference type="AlphaFoldDB" id="A0AAE1D5A4"/>
<name>A0AAE1D5A4_9GAST</name>
<reference evidence="2" key="1">
    <citation type="journal article" date="2023" name="G3 (Bethesda)">
        <title>A reference genome for the long-term kleptoplast-retaining sea slug Elysia crispata morphotype clarki.</title>
        <authorList>
            <person name="Eastman K.E."/>
            <person name="Pendleton A.L."/>
            <person name="Shaikh M.A."/>
            <person name="Suttiyut T."/>
            <person name="Ogas R."/>
            <person name="Tomko P."/>
            <person name="Gavelis G."/>
            <person name="Widhalm J.R."/>
            <person name="Wisecaver J.H."/>
        </authorList>
    </citation>
    <scope>NUCLEOTIDE SEQUENCE</scope>
    <source>
        <strain evidence="2">ECLA1</strain>
    </source>
</reference>
<evidence type="ECO:0000256" key="1">
    <source>
        <dbReference type="SAM" id="MobiDB-lite"/>
    </source>
</evidence>
<feature type="region of interest" description="Disordered" evidence="1">
    <location>
        <begin position="95"/>
        <end position="119"/>
    </location>
</feature>
<dbReference type="Proteomes" id="UP001283361">
    <property type="component" value="Unassembled WGS sequence"/>
</dbReference>
<comment type="caution">
    <text evidence="2">The sequence shown here is derived from an EMBL/GenBank/DDBJ whole genome shotgun (WGS) entry which is preliminary data.</text>
</comment>
<feature type="compositionally biased region" description="Low complexity" evidence="1">
    <location>
        <begin position="9"/>
        <end position="18"/>
    </location>
</feature>